<dbReference type="Pfam" id="PF04149">
    <property type="entry name" value="DUF397"/>
    <property type="match status" value="1"/>
</dbReference>
<proteinExistence type="predicted"/>
<dbReference type="EMBL" id="JAQFWQ010000019">
    <property type="protein sequence ID" value="MDA2810799.1"/>
    <property type="molecule type" value="Genomic_DNA"/>
</dbReference>
<keyword evidence="3" id="KW-1185">Reference proteome</keyword>
<name>A0ABT4U2R4_9ACTN</name>
<organism evidence="2 3">
    <name type="scientific">Nocardiopsis endophytica</name>
    <dbReference type="NCBI Taxonomy" id="3018445"/>
    <lineage>
        <taxon>Bacteria</taxon>
        <taxon>Bacillati</taxon>
        <taxon>Actinomycetota</taxon>
        <taxon>Actinomycetes</taxon>
        <taxon>Streptosporangiales</taxon>
        <taxon>Nocardiopsidaceae</taxon>
        <taxon>Nocardiopsis</taxon>
    </lineage>
</organism>
<dbReference type="InterPro" id="IPR007278">
    <property type="entry name" value="DUF397"/>
</dbReference>
<feature type="domain" description="DUF397" evidence="1">
    <location>
        <begin position="4"/>
        <end position="56"/>
    </location>
</feature>
<accession>A0ABT4U2R4</accession>
<evidence type="ECO:0000313" key="2">
    <source>
        <dbReference type="EMBL" id="MDA2810799.1"/>
    </source>
</evidence>
<evidence type="ECO:0000313" key="3">
    <source>
        <dbReference type="Proteomes" id="UP001527866"/>
    </source>
</evidence>
<gene>
    <name evidence="2" type="ORF">O4J56_09155</name>
</gene>
<evidence type="ECO:0000259" key="1">
    <source>
        <dbReference type="Pfam" id="PF04149"/>
    </source>
</evidence>
<reference evidence="2 3" key="1">
    <citation type="submission" date="2023-01" db="EMBL/GenBank/DDBJ databases">
        <title>Draft genome sequence of Nocardiopsis sp. RSe5-2 isolated from halophytes.</title>
        <authorList>
            <person name="Duangmal K."/>
            <person name="Chantavorakit T."/>
        </authorList>
    </citation>
    <scope>NUCLEOTIDE SEQUENCE [LARGE SCALE GENOMIC DNA]</scope>
    <source>
        <strain evidence="2 3">RSe5-2</strain>
    </source>
</reference>
<protein>
    <submittedName>
        <fullName evidence="2">DUF397 domain-containing protein</fullName>
    </submittedName>
</protein>
<dbReference type="Proteomes" id="UP001527866">
    <property type="component" value="Unassembled WGS sequence"/>
</dbReference>
<sequence length="60" mass="6826">MELDWHTSSYTNQQGGTCVEVAETPQEVLVRDTENRALGHLWFDHGGWTTFLADLKKGTF</sequence>
<comment type="caution">
    <text evidence="2">The sequence shown here is derived from an EMBL/GenBank/DDBJ whole genome shotgun (WGS) entry which is preliminary data.</text>
</comment>